<sequence length="303" mass="34507">MAYSAASALTRRFPRIARQLNYQREFLSPTSVRVNIPGGLPYEAFEAKGAKVTLWNLLQLFESTRAFAFWPIPDAERPDSSFADFKKVLMNNFFFIATAKLSIERQLYDEFLPKFPLSVNIKLDYVGRSSFLLTSTLSHANTSPYAECKVQSVLVDSETRKPTSFPDWWRQKYGNEASIDGSALIMKDLPDVDVNQCYQHDVIVYPRDSDAYLHTNWAQYARYCSDACSFGVLRNKYKTITEKSLQNGVKELEMSFRKESSVGDTLNIVSWETGDGLNFRVLKDSHTCVQTTMGFFPDISSTS</sequence>
<dbReference type="InterPro" id="IPR029069">
    <property type="entry name" value="HotDog_dom_sf"/>
</dbReference>
<evidence type="ECO:0000313" key="1">
    <source>
        <dbReference type="EMBL" id="OWF37418.1"/>
    </source>
</evidence>
<name>A0A210PLN9_MIZYE</name>
<proteinExistence type="predicted"/>
<dbReference type="PANTHER" id="PTHR34487:SF1">
    <property type="entry name" value="ACYL-ACP THIOESTERASE"/>
    <property type="match status" value="1"/>
</dbReference>
<accession>A0A210PLN9</accession>
<organism evidence="1 2">
    <name type="scientific">Mizuhopecten yessoensis</name>
    <name type="common">Japanese scallop</name>
    <name type="synonym">Patinopecten yessoensis</name>
    <dbReference type="NCBI Taxonomy" id="6573"/>
    <lineage>
        <taxon>Eukaryota</taxon>
        <taxon>Metazoa</taxon>
        <taxon>Spiralia</taxon>
        <taxon>Lophotrochozoa</taxon>
        <taxon>Mollusca</taxon>
        <taxon>Bivalvia</taxon>
        <taxon>Autobranchia</taxon>
        <taxon>Pteriomorphia</taxon>
        <taxon>Pectinida</taxon>
        <taxon>Pectinoidea</taxon>
        <taxon>Pectinidae</taxon>
        <taxon>Mizuhopecten</taxon>
    </lineage>
</organism>
<evidence type="ECO:0000313" key="2">
    <source>
        <dbReference type="Proteomes" id="UP000242188"/>
    </source>
</evidence>
<comment type="caution">
    <text evidence="1">The sequence shown here is derived from an EMBL/GenBank/DDBJ whole genome shotgun (WGS) entry which is preliminary data.</text>
</comment>
<dbReference type="Gene3D" id="3.10.129.10">
    <property type="entry name" value="Hotdog Thioesterase"/>
    <property type="match status" value="2"/>
</dbReference>
<dbReference type="SUPFAM" id="SSF54637">
    <property type="entry name" value="Thioesterase/thiol ester dehydrase-isomerase"/>
    <property type="match status" value="2"/>
</dbReference>
<protein>
    <submittedName>
        <fullName evidence="1">Uncharacterized protein</fullName>
    </submittedName>
</protein>
<keyword evidence="2" id="KW-1185">Reference proteome</keyword>
<dbReference type="OrthoDB" id="6278306at2759"/>
<reference evidence="1 2" key="1">
    <citation type="journal article" date="2017" name="Nat. Ecol. Evol.">
        <title>Scallop genome provides insights into evolution of bilaterian karyotype and development.</title>
        <authorList>
            <person name="Wang S."/>
            <person name="Zhang J."/>
            <person name="Jiao W."/>
            <person name="Li J."/>
            <person name="Xun X."/>
            <person name="Sun Y."/>
            <person name="Guo X."/>
            <person name="Huan P."/>
            <person name="Dong B."/>
            <person name="Zhang L."/>
            <person name="Hu X."/>
            <person name="Sun X."/>
            <person name="Wang J."/>
            <person name="Zhao C."/>
            <person name="Wang Y."/>
            <person name="Wang D."/>
            <person name="Huang X."/>
            <person name="Wang R."/>
            <person name="Lv J."/>
            <person name="Li Y."/>
            <person name="Zhang Z."/>
            <person name="Liu B."/>
            <person name="Lu W."/>
            <person name="Hui Y."/>
            <person name="Liang J."/>
            <person name="Zhou Z."/>
            <person name="Hou R."/>
            <person name="Li X."/>
            <person name="Liu Y."/>
            <person name="Li H."/>
            <person name="Ning X."/>
            <person name="Lin Y."/>
            <person name="Zhao L."/>
            <person name="Xing Q."/>
            <person name="Dou J."/>
            <person name="Li Y."/>
            <person name="Mao J."/>
            <person name="Guo H."/>
            <person name="Dou H."/>
            <person name="Li T."/>
            <person name="Mu C."/>
            <person name="Jiang W."/>
            <person name="Fu Q."/>
            <person name="Fu X."/>
            <person name="Miao Y."/>
            <person name="Liu J."/>
            <person name="Yu Q."/>
            <person name="Li R."/>
            <person name="Liao H."/>
            <person name="Li X."/>
            <person name="Kong Y."/>
            <person name="Jiang Z."/>
            <person name="Chourrout D."/>
            <person name="Li R."/>
            <person name="Bao Z."/>
        </authorList>
    </citation>
    <scope>NUCLEOTIDE SEQUENCE [LARGE SCALE GENOMIC DNA]</scope>
    <source>
        <strain evidence="1 2">PY_sf001</strain>
    </source>
</reference>
<dbReference type="PANTHER" id="PTHR34487">
    <property type="entry name" value="ACYL-ACP THIOESTERASE"/>
    <property type="match status" value="1"/>
</dbReference>
<gene>
    <name evidence="1" type="ORF">KP79_PYT04741</name>
</gene>
<dbReference type="Proteomes" id="UP000242188">
    <property type="component" value="Unassembled WGS sequence"/>
</dbReference>
<dbReference type="AlphaFoldDB" id="A0A210PLN9"/>
<dbReference type="EMBL" id="NEDP02005589">
    <property type="protein sequence ID" value="OWF37418.1"/>
    <property type="molecule type" value="Genomic_DNA"/>
</dbReference>